<dbReference type="EMBL" id="WOCE01000003">
    <property type="protein sequence ID" value="KAE9616755.1"/>
    <property type="molecule type" value="Genomic_DNA"/>
</dbReference>
<evidence type="ECO:0000256" key="2">
    <source>
        <dbReference type="ARBA" id="ARBA00022692"/>
    </source>
</evidence>
<dbReference type="PANTHER" id="PTHR31234:SF2">
    <property type="entry name" value="OS05G0199100 PROTEIN"/>
    <property type="match status" value="1"/>
</dbReference>
<dbReference type="GO" id="GO:0009269">
    <property type="term" value="P:response to desiccation"/>
    <property type="evidence" value="ECO:0007669"/>
    <property type="project" value="InterPro"/>
</dbReference>
<keyword evidence="2" id="KW-0812">Transmembrane</keyword>
<evidence type="ECO:0000256" key="3">
    <source>
        <dbReference type="ARBA" id="ARBA00022989"/>
    </source>
</evidence>
<dbReference type="InterPro" id="IPR044839">
    <property type="entry name" value="NDR1-like"/>
</dbReference>
<keyword evidence="4" id="KW-0472">Membrane</keyword>
<gene>
    <name evidence="6" type="ORF">Lalb_Chr03g0028161</name>
</gene>
<reference evidence="7" key="1">
    <citation type="journal article" date="2020" name="Nat. Commun.">
        <title>Genome sequence of the cluster root forming white lupin.</title>
        <authorList>
            <person name="Hufnagel B."/>
            <person name="Marques A."/>
            <person name="Soriano A."/>
            <person name="Marques L."/>
            <person name="Divol F."/>
            <person name="Doumas P."/>
            <person name="Sallet E."/>
            <person name="Mancinotti D."/>
            <person name="Carrere S."/>
            <person name="Marande W."/>
            <person name="Arribat S."/>
            <person name="Keller J."/>
            <person name="Huneau C."/>
            <person name="Blein T."/>
            <person name="Aime D."/>
            <person name="Laguerre M."/>
            <person name="Taylor J."/>
            <person name="Schubert V."/>
            <person name="Nelson M."/>
            <person name="Geu-Flores F."/>
            <person name="Crespi M."/>
            <person name="Gallardo-Guerrero K."/>
            <person name="Delaux P.-M."/>
            <person name="Salse J."/>
            <person name="Berges H."/>
            <person name="Guyot R."/>
            <person name="Gouzy J."/>
            <person name="Peret B."/>
        </authorList>
    </citation>
    <scope>NUCLEOTIDE SEQUENCE [LARGE SCALE GENOMIC DNA]</scope>
    <source>
        <strain evidence="7">cv. Amiga</strain>
    </source>
</reference>
<evidence type="ECO:0000313" key="6">
    <source>
        <dbReference type="EMBL" id="KAE9616755.1"/>
    </source>
</evidence>
<evidence type="ECO:0000313" key="7">
    <source>
        <dbReference type="Proteomes" id="UP000447434"/>
    </source>
</evidence>
<dbReference type="Proteomes" id="UP000447434">
    <property type="component" value="Chromosome 3"/>
</dbReference>
<accession>A0A6A4QPS5</accession>
<comment type="caution">
    <text evidence="6">The sequence shown here is derived from an EMBL/GenBank/DDBJ whole genome shotgun (WGS) entry which is preliminary data.</text>
</comment>
<evidence type="ECO:0000256" key="4">
    <source>
        <dbReference type="ARBA" id="ARBA00023136"/>
    </source>
</evidence>
<dbReference type="PANTHER" id="PTHR31234">
    <property type="entry name" value="LATE EMBRYOGENESIS ABUNDANT (LEA) HYDROXYPROLINE-RICH GLYCOPROTEIN FAMILY"/>
    <property type="match status" value="1"/>
</dbReference>
<dbReference type="SUPFAM" id="SSF117070">
    <property type="entry name" value="LEA14-like"/>
    <property type="match status" value="1"/>
</dbReference>
<dbReference type="SMART" id="SM00769">
    <property type="entry name" value="WHy"/>
    <property type="match status" value="1"/>
</dbReference>
<dbReference type="GO" id="GO:0016020">
    <property type="term" value="C:membrane"/>
    <property type="evidence" value="ECO:0007669"/>
    <property type="project" value="UniProtKB-SubCell"/>
</dbReference>
<name>A0A6A4QPS5_LUPAL</name>
<proteinExistence type="predicted"/>
<feature type="domain" description="Water stress and hypersensitive response" evidence="5">
    <location>
        <begin position="77"/>
        <end position="190"/>
    </location>
</feature>
<evidence type="ECO:0000256" key="1">
    <source>
        <dbReference type="ARBA" id="ARBA00004167"/>
    </source>
</evidence>
<protein>
    <submittedName>
        <fullName evidence="6">Putative Late embryogenesis abundant protein, LEA-14</fullName>
    </submittedName>
</protein>
<keyword evidence="3" id="KW-1133">Transmembrane helix</keyword>
<comment type="subcellular location">
    <subcellularLocation>
        <location evidence="1">Membrane</location>
        <topology evidence="1">Single-pass membrane protein</topology>
    </subcellularLocation>
</comment>
<evidence type="ECO:0000259" key="5">
    <source>
        <dbReference type="SMART" id="SM00769"/>
    </source>
</evidence>
<keyword evidence="7" id="KW-1185">Reference proteome</keyword>
<dbReference type="AlphaFoldDB" id="A0A6A4QPS5"/>
<dbReference type="InterPro" id="IPR004864">
    <property type="entry name" value="LEA_2"/>
</dbReference>
<dbReference type="OrthoDB" id="654824at2759"/>
<dbReference type="Gene3D" id="2.60.40.1820">
    <property type="match status" value="1"/>
</dbReference>
<dbReference type="Pfam" id="PF03168">
    <property type="entry name" value="LEA_2"/>
    <property type="match status" value="1"/>
</dbReference>
<dbReference type="InterPro" id="IPR013990">
    <property type="entry name" value="WHy-dom"/>
</dbReference>
<organism evidence="6 7">
    <name type="scientific">Lupinus albus</name>
    <name type="common">White lupine</name>
    <name type="synonym">Lupinus termis</name>
    <dbReference type="NCBI Taxonomy" id="3870"/>
    <lineage>
        <taxon>Eukaryota</taxon>
        <taxon>Viridiplantae</taxon>
        <taxon>Streptophyta</taxon>
        <taxon>Embryophyta</taxon>
        <taxon>Tracheophyta</taxon>
        <taxon>Spermatophyta</taxon>
        <taxon>Magnoliopsida</taxon>
        <taxon>eudicotyledons</taxon>
        <taxon>Gunneridae</taxon>
        <taxon>Pentapetalae</taxon>
        <taxon>rosids</taxon>
        <taxon>fabids</taxon>
        <taxon>Fabales</taxon>
        <taxon>Fabaceae</taxon>
        <taxon>Papilionoideae</taxon>
        <taxon>50 kb inversion clade</taxon>
        <taxon>genistoids sensu lato</taxon>
        <taxon>core genistoids</taxon>
        <taxon>Genisteae</taxon>
        <taxon>Lupinus</taxon>
    </lineage>
</organism>
<sequence length="231" mass="25200">MKSQVPSCDFQVQSKSRALSLLITPLFSSISFPTTLRMGKKEKWNWSSALIGAASAIAASALISAKPKDPTFHLISISFKSFKPKLPIPDAEVLLNIHVTNPNIAPIKYSDSTMSIFYQDSLLGKAHLEAGSQPAHSCQLIRLPATLNVLQFAQHASTFVSDVAKREMLLDATVDIGGTAKVLRWDQNFKIHVDSHITVDPMCLDVLDQENTSKLQLSLGFGNYSFGNGLA</sequence>
<dbReference type="GO" id="GO:0098542">
    <property type="term" value="P:defense response to other organism"/>
    <property type="evidence" value="ECO:0007669"/>
    <property type="project" value="InterPro"/>
</dbReference>